<reference evidence="5 6" key="1">
    <citation type="submission" date="2019-02" db="EMBL/GenBank/DDBJ databases">
        <title>Paenibacillus sp. nov., isolated from surface-sterilized tissue of Thalictrum simplex L.</title>
        <authorList>
            <person name="Tuo L."/>
        </authorList>
    </citation>
    <scope>NUCLEOTIDE SEQUENCE [LARGE SCALE GENOMIC DNA]</scope>
    <source>
        <strain evidence="5 6">N2SHLJ1</strain>
    </source>
</reference>
<dbReference type="InterPro" id="IPR000524">
    <property type="entry name" value="Tscrpt_reg_HTH_GntR"/>
</dbReference>
<dbReference type="Gene3D" id="1.20.120.530">
    <property type="entry name" value="GntR ligand-binding domain-like"/>
    <property type="match status" value="1"/>
</dbReference>
<protein>
    <submittedName>
        <fullName evidence="5">GntR family transcriptional regulator</fullName>
    </submittedName>
</protein>
<dbReference type="Proteomes" id="UP000293142">
    <property type="component" value="Unassembled WGS sequence"/>
</dbReference>
<evidence type="ECO:0000259" key="4">
    <source>
        <dbReference type="PROSITE" id="PS50949"/>
    </source>
</evidence>
<keyword evidence="6" id="KW-1185">Reference proteome</keyword>
<dbReference type="Pfam" id="PF07729">
    <property type="entry name" value="FCD"/>
    <property type="match status" value="1"/>
</dbReference>
<accession>A0A4Q9DUN2</accession>
<gene>
    <name evidence="5" type="ORF">EYB31_13000</name>
</gene>
<keyword evidence="2" id="KW-0238">DNA-binding</keyword>
<dbReference type="SUPFAM" id="SSF46785">
    <property type="entry name" value="Winged helix' DNA-binding domain"/>
    <property type="match status" value="1"/>
</dbReference>
<dbReference type="SUPFAM" id="SSF48008">
    <property type="entry name" value="GntR ligand-binding domain-like"/>
    <property type="match status" value="1"/>
</dbReference>
<dbReference type="InterPro" id="IPR036390">
    <property type="entry name" value="WH_DNA-bd_sf"/>
</dbReference>
<evidence type="ECO:0000256" key="3">
    <source>
        <dbReference type="ARBA" id="ARBA00023163"/>
    </source>
</evidence>
<evidence type="ECO:0000256" key="2">
    <source>
        <dbReference type="ARBA" id="ARBA00023125"/>
    </source>
</evidence>
<dbReference type="InterPro" id="IPR011711">
    <property type="entry name" value="GntR_C"/>
</dbReference>
<dbReference type="SMART" id="SM00345">
    <property type="entry name" value="HTH_GNTR"/>
    <property type="match status" value="1"/>
</dbReference>
<dbReference type="EMBL" id="SIRE01000008">
    <property type="protein sequence ID" value="TBL79128.1"/>
    <property type="molecule type" value="Genomic_DNA"/>
</dbReference>
<dbReference type="SMART" id="SM00895">
    <property type="entry name" value="FCD"/>
    <property type="match status" value="1"/>
</dbReference>
<dbReference type="GO" id="GO:0003677">
    <property type="term" value="F:DNA binding"/>
    <property type="evidence" value="ECO:0007669"/>
    <property type="project" value="UniProtKB-KW"/>
</dbReference>
<evidence type="ECO:0000256" key="1">
    <source>
        <dbReference type="ARBA" id="ARBA00023015"/>
    </source>
</evidence>
<dbReference type="Gene3D" id="1.10.10.10">
    <property type="entry name" value="Winged helix-like DNA-binding domain superfamily/Winged helix DNA-binding domain"/>
    <property type="match status" value="1"/>
</dbReference>
<keyword evidence="1" id="KW-0805">Transcription regulation</keyword>
<dbReference type="Pfam" id="PF00392">
    <property type="entry name" value="GntR"/>
    <property type="match status" value="1"/>
</dbReference>
<evidence type="ECO:0000313" key="6">
    <source>
        <dbReference type="Proteomes" id="UP000293142"/>
    </source>
</evidence>
<dbReference type="PROSITE" id="PS50949">
    <property type="entry name" value="HTH_GNTR"/>
    <property type="match status" value="1"/>
</dbReference>
<name>A0A4Q9DUN2_9BACL</name>
<sequence length="242" mass="28100">MSGGSSFCGREGLMSIQIDALRDKRGLIRDFVYETLKKNIMELRLEPGRFISEKELVEMLQVSRTPIREALVKLTQEELIATTPQKGSIISLIDLQHAEESRFVRKTLESSVVREACELLSKEQVLHLQNLVSLQELCESEQNYGRLFELDEEFHKSIMVGCGRARTWGLIQQMATHDNRIRFLRLASDSDWQIILAQHHGIVRAIKEKDPDQAEKMLRDHLEMVVIEKENLKQKYAKFFKF</sequence>
<dbReference type="PRINTS" id="PR00035">
    <property type="entry name" value="HTHGNTR"/>
</dbReference>
<dbReference type="PANTHER" id="PTHR43537:SF5">
    <property type="entry name" value="UXU OPERON TRANSCRIPTIONAL REGULATOR"/>
    <property type="match status" value="1"/>
</dbReference>
<dbReference type="InterPro" id="IPR036388">
    <property type="entry name" value="WH-like_DNA-bd_sf"/>
</dbReference>
<dbReference type="AlphaFoldDB" id="A0A4Q9DUN2"/>
<comment type="caution">
    <text evidence="5">The sequence shown here is derived from an EMBL/GenBank/DDBJ whole genome shotgun (WGS) entry which is preliminary data.</text>
</comment>
<proteinExistence type="predicted"/>
<dbReference type="OrthoDB" id="574518at2"/>
<dbReference type="PANTHER" id="PTHR43537">
    <property type="entry name" value="TRANSCRIPTIONAL REGULATOR, GNTR FAMILY"/>
    <property type="match status" value="1"/>
</dbReference>
<organism evidence="5 6">
    <name type="scientific">Paenibacillus thalictri</name>
    <dbReference type="NCBI Taxonomy" id="2527873"/>
    <lineage>
        <taxon>Bacteria</taxon>
        <taxon>Bacillati</taxon>
        <taxon>Bacillota</taxon>
        <taxon>Bacilli</taxon>
        <taxon>Bacillales</taxon>
        <taxon>Paenibacillaceae</taxon>
        <taxon>Paenibacillus</taxon>
    </lineage>
</organism>
<evidence type="ECO:0000313" key="5">
    <source>
        <dbReference type="EMBL" id="TBL79128.1"/>
    </source>
</evidence>
<dbReference type="GO" id="GO:0003700">
    <property type="term" value="F:DNA-binding transcription factor activity"/>
    <property type="evidence" value="ECO:0007669"/>
    <property type="project" value="InterPro"/>
</dbReference>
<dbReference type="InterPro" id="IPR008920">
    <property type="entry name" value="TF_FadR/GntR_C"/>
</dbReference>
<feature type="domain" description="HTH gntR-type" evidence="4">
    <location>
        <begin position="26"/>
        <end position="93"/>
    </location>
</feature>
<keyword evidence="3" id="KW-0804">Transcription</keyword>